<evidence type="ECO:0000256" key="5">
    <source>
        <dbReference type="ARBA" id="ARBA00023065"/>
    </source>
</evidence>
<dbReference type="InterPro" id="IPR027359">
    <property type="entry name" value="Volt_channel_dom_sf"/>
</dbReference>
<dbReference type="SUPFAM" id="SSF81324">
    <property type="entry name" value="Voltage-gated potassium channels"/>
    <property type="match status" value="1"/>
</dbReference>
<dbReference type="GO" id="GO:0034220">
    <property type="term" value="P:monoatomic ion transmembrane transport"/>
    <property type="evidence" value="ECO:0007669"/>
    <property type="project" value="UniProtKB-KW"/>
</dbReference>
<reference evidence="11" key="1">
    <citation type="journal article" date="2019" name="Int. J. Syst. Evol. Microbiol.">
        <title>The Global Catalogue of Microorganisms (GCM) 10K type strain sequencing project: providing services to taxonomists for standard genome sequencing and annotation.</title>
        <authorList>
            <consortium name="The Broad Institute Genomics Platform"/>
            <consortium name="The Broad Institute Genome Sequencing Center for Infectious Disease"/>
            <person name="Wu L."/>
            <person name="Ma J."/>
        </authorList>
    </citation>
    <scope>NUCLEOTIDE SEQUENCE [LARGE SCALE GENOMIC DNA]</scope>
    <source>
        <strain evidence="11">CGMCC 4.6997</strain>
    </source>
</reference>
<name>A0ABW0NLN9_9MICO</name>
<evidence type="ECO:0000256" key="7">
    <source>
        <dbReference type="ARBA" id="ARBA00023303"/>
    </source>
</evidence>
<sequence length="244" mass="27262">MKLARWRKQTEWPLAAVAVVFLIAYSWEVIADLEGPHAVIAETVINVTWAVFVLDYLVQLVLAERRWRWFRTHLFDLAVVALPALRPLRLLRLVTLLAVLHRTTNRFFRGRIVIYAAGASLLLIYVAALAELDAERSEGTITNFAAAIWWACVTMSTVGYGDYVPVTIVGRLVAIGVMIGGIALIGVITATLASWIVERVAASDRDEQQETRSDLQDLADQVAALREEVRANFANKEDPEHPSR</sequence>
<feature type="transmembrane region" description="Helical" evidence="8">
    <location>
        <begin position="141"/>
        <end position="160"/>
    </location>
</feature>
<dbReference type="PANTHER" id="PTHR11537">
    <property type="entry name" value="VOLTAGE-GATED POTASSIUM CHANNEL"/>
    <property type="match status" value="1"/>
</dbReference>
<dbReference type="Pfam" id="PF07885">
    <property type="entry name" value="Ion_trans_2"/>
    <property type="match status" value="1"/>
</dbReference>
<evidence type="ECO:0000259" key="9">
    <source>
        <dbReference type="Pfam" id="PF07885"/>
    </source>
</evidence>
<keyword evidence="3 8" id="KW-0812">Transmembrane</keyword>
<keyword evidence="2" id="KW-0813">Transport</keyword>
<dbReference type="Proteomes" id="UP001596039">
    <property type="component" value="Unassembled WGS sequence"/>
</dbReference>
<dbReference type="InterPro" id="IPR013099">
    <property type="entry name" value="K_chnl_dom"/>
</dbReference>
<feature type="transmembrane region" description="Helical" evidence="8">
    <location>
        <begin position="43"/>
        <end position="62"/>
    </location>
</feature>
<keyword evidence="6 8" id="KW-0472">Membrane</keyword>
<dbReference type="PRINTS" id="PR00169">
    <property type="entry name" value="KCHANNEL"/>
</dbReference>
<comment type="subcellular location">
    <subcellularLocation>
        <location evidence="1">Membrane</location>
        <topology evidence="1">Multi-pass membrane protein</topology>
    </subcellularLocation>
</comment>
<evidence type="ECO:0000256" key="8">
    <source>
        <dbReference type="SAM" id="Phobius"/>
    </source>
</evidence>
<keyword evidence="7 10" id="KW-0407">Ion channel</keyword>
<feature type="transmembrane region" description="Helical" evidence="8">
    <location>
        <begin position="12"/>
        <end position="31"/>
    </location>
</feature>
<keyword evidence="11" id="KW-1185">Reference proteome</keyword>
<evidence type="ECO:0000256" key="3">
    <source>
        <dbReference type="ARBA" id="ARBA00022692"/>
    </source>
</evidence>
<evidence type="ECO:0000313" key="11">
    <source>
        <dbReference type="Proteomes" id="UP001596039"/>
    </source>
</evidence>
<organism evidence="10 11">
    <name type="scientific">Lysinimonas soli</name>
    <dbReference type="NCBI Taxonomy" id="1074233"/>
    <lineage>
        <taxon>Bacteria</taxon>
        <taxon>Bacillati</taxon>
        <taxon>Actinomycetota</taxon>
        <taxon>Actinomycetes</taxon>
        <taxon>Micrococcales</taxon>
        <taxon>Microbacteriaceae</taxon>
        <taxon>Lysinimonas</taxon>
    </lineage>
</organism>
<dbReference type="Gene3D" id="1.10.287.70">
    <property type="match status" value="1"/>
</dbReference>
<keyword evidence="5" id="KW-0406">Ion transport</keyword>
<gene>
    <name evidence="10" type="ORF">ACFPJ4_03665</name>
</gene>
<proteinExistence type="predicted"/>
<dbReference type="EMBL" id="JBHSMG010000001">
    <property type="protein sequence ID" value="MFC5501336.1"/>
    <property type="molecule type" value="Genomic_DNA"/>
</dbReference>
<dbReference type="Gene3D" id="1.20.120.350">
    <property type="entry name" value="Voltage-gated potassium channels. Chain C"/>
    <property type="match status" value="1"/>
</dbReference>
<dbReference type="RefSeq" id="WP_386738933.1">
    <property type="nucleotide sequence ID" value="NZ_JBHSMG010000001.1"/>
</dbReference>
<evidence type="ECO:0000256" key="2">
    <source>
        <dbReference type="ARBA" id="ARBA00022448"/>
    </source>
</evidence>
<feature type="transmembrane region" description="Helical" evidence="8">
    <location>
        <begin position="172"/>
        <end position="197"/>
    </location>
</feature>
<feature type="domain" description="Potassium channel" evidence="9">
    <location>
        <begin position="127"/>
        <end position="197"/>
    </location>
</feature>
<dbReference type="Gene3D" id="1.20.5.110">
    <property type="match status" value="1"/>
</dbReference>
<dbReference type="InterPro" id="IPR028325">
    <property type="entry name" value="VG_K_chnl"/>
</dbReference>
<feature type="transmembrane region" description="Helical" evidence="8">
    <location>
        <begin position="112"/>
        <end position="129"/>
    </location>
</feature>
<dbReference type="PANTHER" id="PTHR11537:SF254">
    <property type="entry name" value="POTASSIUM VOLTAGE-GATED CHANNEL PROTEIN SHAB"/>
    <property type="match status" value="1"/>
</dbReference>
<evidence type="ECO:0000256" key="6">
    <source>
        <dbReference type="ARBA" id="ARBA00023136"/>
    </source>
</evidence>
<evidence type="ECO:0000313" key="10">
    <source>
        <dbReference type="EMBL" id="MFC5501336.1"/>
    </source>
</evidence>
<accession>A0ABW0NLN9</accession>
<keyword evidence="4 8" id="KW-1133">Transmembrane helix</keyword>
<protein>
    <submittedName>
        <fullName evidence="10">Potassium channel family protein</fullName>
    </submittedName>
</protein>
<evidence type="ECO:0000256" key="1">
    <source>
        <dbReference type="ARBA" id="ARBA00004141"/>
    </source>
</evidence>
<comment type="caution">
    <text evidence="10">The sequence shown here is derived from an EMBL/GenBank/DDBJ whole genome shotgun (WGS) entry which is preliminary data.</text>
</comment>
<evidence type="ECO:0000256" key="4">
    <source>
        <dbReference type="ARBA" id="ARBA00022989"/>
    </source>
</evidence>